<accession>A0AAP0BWA9</accession>
<comment type="caution">
    <text evidence="3">The sequence shown here is derived from an EMBL/GenBank/DDBJ whole genome shotgun (WGS) entry which is preliminary data.</text>
</comment>
<dbReference type="InterPro" id="IPR057670">
    <property type="entry name" value="SH3_retrovirus"/>
</dbReference>
<organism evidence="3 4">
    <name type="scientific">Platanthera zijinensis</name>
    <dbReference type="NCBI Taxonomy" id="2320716"/>
    <lineage>
        <taxon>Eukaryota</taxon>
        <taxon>Viridiplantae</taxon>
        <taxon>Streptophyta</taxon>
        <taxon>Embryophyta</taxon>
        <taxon>Tracheophyta</taxon>
        <taxon>Spermatophyta</taxon>
        <taxon>Magnoliopsida</taxon>
        <taxon>Liliopsida</taxon>
        <taxon>Asparagales</taxon>
        <taxon>Orchidaceae</taxon>
        <taxon>Orchidoideae</taxon>
        <taxon>Orchideae</taxon>
        <taxon>Orchidinae</taxon>
        <taxon>Platanthera</taxon>
    </lineage>
</organism>
<dbReference type="GO" id="GO:0003676">
    <property type="term" value="F:nucleic acid binding"/>
    <property type="evidence" value="ECO:0007669"/>
    <property type="project" value="InterPro"/>
</dbReference>
<dbReference type="Pfam" id="PF25597">
    <property type="entry name" value="SH3_retrovirus"/>
    <property type="match status" value="1"/>
</dbReference>
<feature type="transmembrane region" description="Helical" evidence="1">
    <location>
        <begin position="7"/>
        <end position="26"/>
    </location>
</feature>
<keyword evidence="1" id="KW-1133">Transmembrane helix</keyword>
<evidence type="ECO:0000259" key="2">
    <source>
        <dbReference type="PROSITE" id="PS50994"/>
    </source>
</evidence>
<dbReference type="PANTHER" id="PTHR42648:SF28">
    <property type="entry name" value="TRANSPOSON-ENCODED PROTEIN WITH RIBONUCLEASE H-LIKE AND RETROVIRUS ZINC FINGER-LIKE DOMAINS"/>
    <property type="match status" value="1"/>
</dbReference>
<dbReference type="GO" id="GO:0015074">
    <property type="term" value="P:DNA integration"/>
    <property type="evidence" value="ECO:0007669"/>
    <property type="project" value="InterPro"/>
</dbReference>
<dbReference type="InterPro" id="IPR001584">
    <property type="entry name" value="Integrase_cat-core"/>
</dbReference>
<reference evidence="3 4" key="1">
    <citation type="journal article" date="2022" name="Nat. Plants">
        <title>Genomes of leafy and leafless Platanthera orchids illuminate the evolution of mycoheterotrophy.</title>
        <authorList>
            <person name="Li M.H."/>
            <person name="Liu K.W."/>
            <person name="Li Z."/>
            <person name="Lu H.C."/>
            <person name="Ye Q.L."/>
            <person name="Zhang D."/>
            <person name="Wang J.Y."/>
            <person name="Li Y.F."/>
            <person name="Zhong Z.M."/>
            <person name="Liu X."/>
            <person name="Yu X."/>
            <person name="Liu D.K."/>
            <person name="Tu X.D."/>
            <person name="Liu B."/>
            <person name="Hao Y."/>
            <person name="Liao X.Y."/>
            <person name="Jiang Y.T."/>
            <person name="Sun W.H."/>
            <person name="Chen J."/>
            <person name="Chen Y.Q."/>
            <person name="Ai Y."/>
            <person name="Zhai J.W."/>
            <person name="Wu S.S."/>
            <person name="Zhou Z."/>
            <person name="Hsiao Y.Y."/>
            <person name="Wu W.L."/>
            <person name="Chen Y.Y."/>
            <person name="Lin Y.F."/>
            <person name="Hsu J.L."/>
            <person name="Li C.Y."/>
            <person name="Wang Z.W."/>
            <person name="Zhao X."/>
            <person name="Zhong W.Y."/>
            <person name="Ma X.K."/>
            <person name="Ma L."/>
            <person name="Huang J."/>
            <person name="Chen G.Z."/>
            <person name="Huang M.Z."/>
            <person name="Huang L."/>
            <person name="Peng D.H."/>
            <person name="Luo Y.B."/>
            <person name="Zou S.Q."/>
            <person name="Chen S.P."/>
            <person name="Lan S."/>
            <person name="Tsai W.C."/>
            <person name="Van de Peer Y."/>
            <person name="Liu Z.J."/>
        </authorList>
    </citation>
    <scope>NUCLEOTIDE SEQUENCE [LARGE SCALE GENOMIC DNA]</scope>
    <source>
        <strain evidence="3">Lor287</strain>
    </source>
</reference>
<gene>
    <name evidence="3" type="ORF">KSP39_PZI003901</name>
</gene>
<dbReference type="EMBL" id="JBBWWQ010000003">
    <property type="protein sequence ID" value="KAK8951426.1"/>
    <property type="molecule type" value="Genomic_DNA"/>
</dbReference>
<dbReference type="PROSITE" id="PS50994">
    <property type="entry name" value="INTEGRASE"/>
    <property type="match status" value="1"/>
</dbReference>
<dbReference type="InterPro" id="IPR039537">
    <property type="entry name" value="Retrotran_Ty1/copia-like"/>
</dbReference>
<keyword evidence="4" id="KW-1185">Reference proteome</keyword>
<dbReference type="InterPro" id="IPR036397">
    <property type="entry name" value="RNaseH_sf"/>
</dbReference>
<evidence type="ECO:0000313" key="3">
    <source>
        <dbReference type="EMBL" id="KAK8951426.1"/>
    </source>
</evidence>
<dbReference type="PANTHER" id="PTHR42648">
    <property type="entry name" value="TRANSPOSASE, PUTATIVE-RELATED"/>
    <property type="match status" value="1"/>
</dbReference>
<dbReference type="InterPro" id="IPR012337">
    <property type="entry name" value="RNaseH-like_sf"/>
</dbReference>
<dbReference type="Proteomes" id="UP001418222">
    <property type="component" value="Unassembled WGS sequence"/>
</dbReference>
<evidence type="ECO:0000256" key="1">
    <source>
        <dbReference type="SAM" id="Phobius"/>
    </source>
</evidence>
<feature type="transmembrane region" description="Helical" evidence="1">
    <location>
        <begin position="71"/>
        <end position="90"/>
    </location>
</feature>
<keyword evidence="1" id="KW-0812">Transmembrane</keyword>
<dbReference type="SUPFAM" id="SSF53098">
    <property type="entry name" value="Ribonuclease H-like"/>
    <property type="match status" value="1"/>
</dbReference>
<feature type="transmembrane region" description="Helical" evidence="1">
    <location>
        <begin position="32"/>
        <end position="50"/>
    </location>
</feature>
<feature type="domain" description="Integrase catalytic" evidence="2">
    <location>
        <begin position="92"/>
        <end position="256"/>
    </location>
</feature>
<evidence type="ECO:0000313" key="4">
    <source>
        <dbReference type="Proteomes" id="UP001418222"/>
    </source>
</evidence>
<proteinExistence type="predicted"/>
<feature type="transmembrane region" description="Helical" evidence="1">
    <location>
        <begin position="110"/>
        <end position="128"/>
    </location>
</feature>
<keyword evidence="1" id="KW-0472">Membrane</keyword>
<sequence>MFFKNCVRSEILIVVGTAVVYTTWIFSFSLRLYLALMLLLLMFAAGTCALDIRLLPISRNCFRHFYHFYKLLYVMYVICPNMCDIIHRIYLHPVVPNLLFILMSGGHLPFYHYFIFVSLSSLLIAFLAQLEYICLKKCDVFSCFQTFHKMVQTQFNSSIYVLQSDNGGKYDDRGAFGSYLISHGIIHQITCVHTSTLNGVTEQKNRHLVDVAHCLLAMMHLPKSYWVIVLIAAHLINRLPSRVIGYATSLARLSTMTVIYASYMPPYVFRCVCFVHLHSPHRDKLDYRAYRCVFLGYSSTTKGYRCYHPPSRHMFCSMDVIFREGVSYFFSSTHSL</sequence>
<dbReference type="AlphaFoldDB" id="A0AAP0BWA9"/>
<name>A0AAP0BWA9_9ASPA</name>
<dbReference type="Gene3D" id="3.30.420.10">
    <property type="entry name" value="Ribonuclease H-like superfamily/Ribonuclease H"/>
    <property type="match status" value="1"/>
</dbReference>
<protein>
    <recommendedName>
        <fullName evidence="2">Integrase catalytic domain-containing protein</fullName>
    </recommendedName>
</protein>